<dbReference type="RefSeq" id="WP_380899442.1">
    <property type="nucleotide sequence ID" value="NZ_JBHUEG010000002.1"/>
</dbReference>
<keyword evidence="2" id="KW-1185">Reference proteome</keyword>
<reference evidence="2" key="1">
    <citation type="journal article" date="2019" name="Int. J. Syst. Evol. Microbiol.">
        <title>The Global Catalogue of Microorganisms (GCM) 10K type strain sequencing project: providing services to taxonomists for standard genome sequencing and annotation.</title>
        <authorList>
            <consortium name="The Broad Institute Genomics Platform"/>
            <consortium name="The Broad Institute Genome Sequencing Center for Infectious Disease"/>
            <person name="Wu L."/>
            <person name="Ma J."/>
        </authorList>
    </citation>
    <scope>NUCLEOTIDE SEQUENCE [LARGE SCALE GENOMIC DNA]</scope>
    <source>
        <strain evidence="2">KCTC 42662</strain>
    </source>
</reference>
<organism evidence="1 2">
    <name type="scientific">Sphingobacterium suaedae</name>
    <dbReference type="NCBI Taxonomy" id="1686402"/>
    <lineage>
        <taxon>Bacteria</taxon>
        <taxon>Pseudomonadati</taxon>
        <taxon>Bacteroidota</taxon>
        <taxon>Sphingobacteriia</taxon>
        <taxon>Sphingobacteriales</taxon>
        <taxon>Sphingobacteriaceae</taxon>
        <taxon>Sphingobacterium</taxon>
    </lineage>
</organism>
<accession>A0ABW5KE27</accession>
<gene>
    <name evidence="1" type="ORF">ACFSR5_00120</name>
</gene>
<comment type="caution">
    <text evidence="1">The sequence shown here is derived from an EMBL/GenBank/DDBJ whole genome shotgun (WGS) entry which is preliminary data.</text>
</comment>
<dbReference type="EMBL" id="JBHULR010000001">
    <property type="protein sequence ID" value="MFD2546040.1"/>
    <property type="molecule type" value="Genomic_DNA"/>
</dbReference>
<dbReference type="InterPro" id="IPR025365">
    <property type="entry name" value="DUF4269"/>
</dbReference>
<protein>
    <submittedName>
        <fullName evidence="1">DUF4269 domain-containing protein</fullName>
    </submittedName>
</protein>
<evidence type="ECO:0000313" key="2">
    <source>
        <dbReference type="Proteomes" id="UP001597545"/>
    </source>
</evidence>
<evidence type="ECO:0000313" key="1">
    <source>
        <dbReference type="EMBL" id="MFD2546040.1"/>
    </source>
</evidence>
<name>A0ABW5KE27_9SPHI</name>
<dbReference type="Pfam" id="PF14091">
    <property type="entry name" value="DUF4269"/>
    <property type="match status" value="1"/>
</dbReference>
<sequence length="183" mass="21061">MNKEAFNRFDQITYLASGTPQQRKAYDLLTKHQIMPILRRYDAVLVGTIPLDIAIPSSDLDVLCSVADFTAFQAYVQTQMGHHPDFKITHAYVRGVESVFVNFRVENFAVEVFAQHMPVKRQHGFLHLIKEYEILTRCGQDFKQKIIDLKRAGIKTEPAFAQLLQISGDPYEGLLKYEVHENF</sequence>
<dbReference type="Proteomes" id="UP001597545">
    <property type="component" value="Unassembled WGS sequence"/>
</dbReference>
<proteinExistence type="predicted"/>